<proteinExistence type="predicted"/>
<dbReference type="InterPro" id="IPR043899">
    <property type="entry name" value="DUF5789"/>
</dbReference>
<reference evidence="1 2" key="1">
    <citation type="journal article" date="2014" name="PLoS Genet.">
        <title>Phylogenetically driven sequencing of extremely halophilic archaea reveals strategies for static and dynamic osmo-response.</title>
        <authorList>
            <person name="Becker E.A."/>
            <person name="Seitzer P.M."/>
            <person name="Tritt A."/>
            <person name="Larsen D."/>
            <person name="Krusor M."/>
            <person name="Yao A.I."/>
            <person name="Wu D."/>
            <person name="Madern D."/>
            <person name="Eisen J.A."/>
            <person name="Darling A.E."/>
            <person name="Facciotti M.T."/>
        </authorList>
    </citation>
    <scope>NUCLEOTIDE SEQUENCE [LARGE SCALE GENOMIC DNA]</scope>
    <source>
        <strain evidence="2">DSM 18310 / JCM 13924 / TL6</strain>
    </source>
</reference>
<dbReference type="EMBL" id="AOLG01000056">
    <property type="protein sequence ID" value="ELZ63951.1"/>
    <property type="molecule type" value="Genomic_DNA"/>
</dbReference>
<evidence type="ECO:0000313" key="2">
    <source>
        <dbReference type="Proteomes" id="UP000011559"/>
    </source>
</evidence>
<evidence type="ECO:0000313" key="1">
    <source>
        <dbReference type="EMBL" id="ELZ63951.1"/>
    </source>
</evidence>
<accession>M0FV81</accession>
<sequence>MSVTPVMSLITFPDVVGSMNRKIKFSDILSLLDEIEYPIGRTTASEELSDVRLVLADGETNLGKLVSQTSRESFESATDIQSELHNVLPREAVGDPYQSEGDA</sequence>
<keyword evidence="2" id="KW-1185">Reference proteome</keyword>
<dbReference type="Proteomes" id="UP000011559">
    <property type="component" value="Unassembled WGS sequence"/>
</dbReference>
<dbReference type="AlphaFoldDB" id="M0FV81"/>
<dbReference type="Pfam" id="PF19102">
    <property type="entry name" value="DUF5789"/>
    <property type="match status" value="1"/>
</dbReference>
<organism evidence="1 2">
    <name type="scientific">Haloferax prahovense (strain DSM 18310 / JCM 13924 / TL6)</name>
    <dbReference type="NCBI Taxonomy" id="1227461"/>
    <lineage>
        <taxon>Archaea</taxon>
        <taxon>Methanobacteriati</taxon>
        <taxon>Methanobacteriota</taxon>
        <taxon>Stenosarchaea group</taxon>
        <taxon>Halobacteria</taxon>
        <taxon>Halobacteriales</taxon>
        <taxon>Haloferacaceae</taxon>
        <taxon>Haloferax</taxon>
    </lineage>
</organism>
<comment type="caution">
    <text evidence="1">The sequence shown here is derived from an EMBL/GenBank/DDBJ whole genome shotgun (WGS) entry which is preliminary data.</text>
</comment>
<name>M0FV81_HALPT</name>
<protein>
    <recommendedName>
        <fullName evidence="3">DUF2795 domain-containing protein</fullName>
    </recommendedName>
</protein>
<gene>
    <name evidence="1" type="ORF">C457_18288</name>
</gene>
<evidence type="ECO:0008006" key="3">
    <source>
        <dbReference type="Google" id="ProtNLM"/>
    </source>
</evidence>